<feature type="compositionally biased region" description="Basic and acidic residues" evidence="1">
    <location>
        <begin position="237"/>
        <end position="285"/>
    </location>
</feature>
<sequence length="324" mass="35991">MALGRHIRNTENARRNAVVLSHRIADIALDVINKPKSDQLNRYVPNGIKVLNCIKDCLKDSKVLHSAGNNIIRILKAMDPEQIVSLSDNNDDGDYDGDVDLRTVSDNNNGCGDYESGVVLRTARNSDDGVVSDNNDDGDYDGDVDLRTVSNCDVGCVDLQTTRNVIKKSASLCTVFSGIDSFIQKCDRVTQLDVHKHYSIANMKWNDYENDSEGEENPDSCRQSSPRSSSLSCYHNPGEDKGHEDGGHFNARDENERNKPQNTNEEKEGRGLYPADSKHTSRDPETGTLNPTLAVLRHRIGACLEKQTQYRNRGSCPTPEVRVI</sequence>
<dbReference type="Proteomes" id="UP001159363">
    <property type="component" value="Chromosome 4"/>
</dbReference>
<organism evidence="2 3">
    <name type="scientific">Dryococelus australis</name>
    <dbReference type="NCBI Taxonomy" id="614101"/>
    <lineage>
        <taxon>Eukaryota</taxon>
        <taxon>Metazoa</taxon>
        <taxon>Ecdysozoa</taxon>
        <taxon>Arthropoda</taxon>
        <taxon>Hexapoda</taxon>
        <taxon>Insecta</taxon>
        <taxon>Pterygota</taxon>
        <taxon>Neoptera</taxon>
        <taxon>Polyneoptera</taxon>
        <taxon>Phasmatodea</taxon>
        <taxon>Verophasmatodea</taxon>
        <taxon>Anareolatae</taxon>
        <taxon>Phasmatidae</taxon>
        <taxon>Eurycanthinae</taxon>
        <taxon>Dryococelus</taxon>
    </lineage>
</organism>
<accession>A0ABQ9HJU1</accession>
<evidence type="ECO:0000256" key="1">
    <source>
        <dbReference type="SAM" id="MobiDB-lite"/>
    </source>
</evidence>
<feature type="region of interest" description="Disordered" evidence="1">
    <location>
        <begin position="209"/>
        <end position="289"/>
    </location>
</feature>
<keyword evidence="3" id="KW-1185">Reference proteome</keyword>
<proteinExistence type="predicted"/>
<dbReference type="EMBL" id="JARBHB010000005">
    <property type="protein sequence ID" value="KAJ8884623.1"/>
    <property type="molecule type" value="Genomic_DNA"/>
</dbReference>
<comment type="caution">
    <text evidence="2">The sequence shown here is derived from an EMBL/GenBank/DDBJ whole genome shotgun (WGS) entry which is preliminary data.</text>
</comment>
<feature type="compositionally biased region" description="Acidic residues" evidence="1">
    <location>
        <begin position="209"/>
        <end position="218"/>
    </location>
</feature>
<reference evidence="2 3" key="1">
    <citation type="submission" date="2023-02" db="EMBL/GenBank/DDBJ databases">
        <title>LHISI_Scaffold_Assembly.</title>
        <authorList>
            <person name="Stuart O.P."/>
            <person name="Cleave R."/>
            <person name="Magrath M.J.L."/>
            <person name="Mikheyev A.S."/>
        </authorList>
    </citation>
    <scope>NUCLEOTIDE SEQUENCE [LARGE SCALE GENOMIC DNA]</scope>
    <source>
        <strain evidence="2">Daus_M_001</strain>
        <tissue evidence="2">Leg muscle</tissue>
    </source>
</reference>
<gene>
    <name evidence="2" type="ORF">PR048_016480</name>
</gene>
<evidence type="ECO:0000313" key="2">
    <source>
        <dbReference type="EMBL" id="KAJ8884623.1"/>
    </source>
</evidence>
<name>A0ABQ9HJU1_9NEOP</name>
<feature type="compositionally biased region" description="Low complexity" evidence="1">
    <location>
        <begin position="220"/>
        <end position="233"/>
    </location>
</feature>
<protein>
    <submittedName>
        <fullName evidence="2">Uncharacterized protein</fullName>
    </submittedName>
</protein>
<evidence type="ECO:0000313" key="3">
    <source>
        <dbReference type="Proteomes" id="UP001159363"/>
    </source>
</evidence>